<dbReference type="Proteomes" id="UP001162834">
    <property type="component" value="Chromosome"/>
</dbReference>
<accession>A0A9E6Y5B4</accession>
<keyword evidence="1" id="KW-0560">Oxidoreductase</keyword>
<dbReference type="InterPro" id="IPR019920">
    <property type="entry name" value="F420-binding_dom_put"/>
</dbReference>
<dbReference type="EMBL" id="CP087164">
    <property type="protein sequence ID" value="UGS38976.1"/>
    <property type="molecule type" value="Genomic_DNA"/>
</dbReference>
<dbReference type="InterPro" id="IPR052019">
    <property type="entry name" value="F420H2_bilvrd_red/Heme_oxyg"/>
</dbReference>
<name>A0A9E6Y5B4_9ACTN</name>
<reference evidence="3" key="1">
    <citation type="journal article" date="2022" name="Int. J. Syst. Evol. Microbiol.">
        <title>Pseudomonas aegrilactucae sp. nov. and Pseudomonas morbosilactucae sp. nov., pathogens causing bacterial rot of lettuce in Japan.</title>
        <authorList>
            <person name="Sawada H."/>
            <person name="Fujikawa T."/>
            <person name="Satou M."/>
        </authorList>
    </citation>
    <scope>NUCLEOTIDE SEQUENCE</scope>
    <source>
        <strain evidence="3">0166_1</strain>
    </source>
</reference>
<evidence type="ECO:0000313" key="4">
    <source>
        <dbReference type="Proteomes" id="UP001162834"/>
    </source>
</evidence>
<gene>
    <name evidence="3" type="ORF">DSM104329_05408</name>
</gene>
<dbReference type="GO" id="GO:0005829">
    <property type="term" value="C:cytosol"/>
    <property type="evidence" value="ECO:0007669"/>
    <property type="project" value="TreeGrafter"/>
</dbReference>
<dbReference type="SUPFAM" id="SSF50475">
    <property type="entry name" value="FMN-binding split barrel"/>
    <property type="match status" value="1"/>
</dbReference>
<evidence type="ECO:0000313" key="3">
    <source>
        <dbReference type="EMBL" id="UGS38976.1"/>
    </source>
</evidence>
<evidence type="ECO:0000256" key="1">
    <source>
        <dbReference type="ARBA" id="ARBA00023002"/>
    </source>
</evidence>
<proteinExistence type="predicted"/>
<dbReference type="Pfam" id="PF01243">
    <property type="entry name" value="PNPOx_N"/>
    <property type="match status" value="1"/>
</dbReference>
<dbReference type="InterPro" id="IPR011576">
    <property type="entry name" value="Pyridox_Oxase_N"/>
</dbReference>
<feature type="domain" description="Pyridoxamine 5'-phosphate oxidase N-terminal" evidence="2">
    <location>
        <begin position="22"/>
        <end position="147"/>
    </location>
</feature>
<dbReference type="InterPro" id="IPR012349">
    <property type="entry name" value="Split_barrel_FMN-bd"/>
</dbReference>
<dbReference type="RefSeq" id="WP_259312987.1">
    <property type="nucleotide sequence ID" value="NZ_CP087164.1"/>
</dbReference>
<sequence length="158" mass="17596">MTDSAPSPSTVGGLLIRRLTGLDEQVCRLLRDRNVCTVCTTAPDGSIHALPVWVDTDGREVVLNSVRGRAWVRNAERTGRITCNVVNLANPYEFVEIRGRVSAPTRDGADEHINEMARKYIGADEYPWMDPQQPRVVLRVTPEKVVHMYPGDPELEGS</sequence>
<dbReference type="KEGG" id="sbae:DSM104329_05408"/>
<dbReference type="AlphaFoldDB" id="A0A9E6Y5B4"/>
<dbReference type="NCBIfam" id="TIGR03618">
    <property type="entry name" value="Rv1155_F420"/>
    <property type="match status" value="1"/>
</dbReference>
<keyword evidence="4" id="KW-1185">Reference proteome</keyword>
<dbReference type="PANTHER" id="PTHR35176:SF6">
    <property type="entry name" value="HEME OXYGENASE HI_0854-RELATED"/>
    <property type="match status" value="1"/>
</dbReference>
<evidence type="ECO:0000259" key="2">
    <source>
        <dbReference type="Pfam" id="PF01243"/>
    </source>
</evidence>
<dbReference type="GO" id="GO:0070967">
    <property type="term" value="F:coenzyme F420 binding"/>
    <property type="evidence" value="ECO:0007669"/>
    <property type="project" value="TreeGrafter"/>
</dbReference>
<organism evidence="3 4">
    <name type="scientific">Capillimicrobium parvum</name>
    <dbReference type="NCBI Taxonomy" id="2884022"/>
    <lineage>
        <taxon>Bacteria</taxon>
        <taxon>Bacillati</taxon>
        <taxon>Actinomycetota</taxon>
        <taxon>Thermoleophilia</taxon>
        <taxon>Solirubrobacterales</taxon>
        <taxon>Capillimicrobiaceae</taxon>
        <taxon>Capillimicrobium</taxon>
    </lineage>
</organism>
<dbReference type="Gene3D" id="2.30.110.10">
    <property type="entry name" value="Electron Transport, Fmn-binding Protein, Chain A"/>
    <property type="match status" value="1"/>
</dbReference>
<protein>
    <recommendedName>
        <fullName evidence="2">Pyridoxamine 5'-phosphate oxidase N-terminal domain-containing protein</fullName>
    </recommendedName>
</protein>
<dbReference type="PANTHER" id="PTHR35176">
    <property type="entry name" value="HEME OXYGENASE HI_0854-RELATED"/>
    <property type="match status" value="1"/>
</dbReference>
<dbReference type="GO" id="GO:0016627">
    <property type="term" value="F:oxidoreductase activity, acting on the CH-CH group of donors"/>
    <property type="evidence" value="ECO:0007669"/>
    <property type="project" value="TreeGrafter"/>
</dbReference>